<sequence length="293" mass="33733">MPSRRNVTGELNLTVEVQILGLCRWSYPSAPGAFQKEEEGGFETLRQALYDPLRLQLRLFYLEQVVLPSLRAQTDPDFKIILLMGDTLPDPTRSQVLDLIADIPQIKPVFAREGQHHQDVCRDVMVAERDMDVRAVAEFRLDDDDAVSVDFVERTRDFFPKVKGIFRNGGKLALDFNKGFILQTDLSGVKLIPVTTRYWTPGLVLYLRPQAAESLLHFNHAQMWKRIPMLSFPRVPMFLRGAHGENDSSVSYNPHNSEEVWFDKDKLPETMMERFNIPLDRLKMAWDTVLGQE</sequence>
<evidence type="ECO:0000313" key="1">
    <source>
        <dbReference type="EMBL" id="CUH65784.1"/>
    </source>
</evidence>
<name>A0A0P1FXL3_THAGE</name>
<dbReference type="STRING" id="53501.SAMN04488043_1085"/>
<dbReference type="InterPro" id="IPR021466">
    <property type="entry name" value="Put_rhamnosyl_transferase"/>
</dbReference>
<dbReference type="Pfam" id="PF11316">
    <property type="entry name" value="Rhamno_transf"/>
    <property type="match status" value="1"/>
</dbReference>
<dbReference type="Proteomes" id="UP000051587">
    <property type="component" value="Unassembled WGS sequence"/>
</dbReference>
<dbReference type="EMBL" id="CYSA01000019">
    <property type="protein sequence ID" value="CUH65784.1"/>
    <property type="molecule type" value="Genomic_DNA"/>
</dbReference>
<dbReference type="AlphaFoldDB" id="A0A0P1FXL3"/>
<keyword evidence="2" id="KW-1185">Reference proteome</keyword>
<organism evidence="1 2">
    <name type="scientific">Thalassovita gelatinovora</name>
    <name type="common">Thalassobius gelatinovorus</name>
    <dbReference type="NCBI Taxonomy" id="53501"/>
    <lineage>
        <taxon>Bacteria</taxon>
        <taxon>Pseudomonadati</taxon>
        <taxon>Pseudomonadota</taxon>
        <taxon>Alphaproteobacteria</taxon>
        <taxon>Rhodobacterales</taxon>
        <taxon>Roseobacteraceae</taxon>
        <taxon>Thalassovita</taxon>
    </lineage>
</organism>
<protein>
    <recommendedName>
        <fullName evidence="3">Rhamnosyl transferase</fullName>
    </recommendedName>
</protein>
<evidence type="ECO:0000313" key="2">
    <source>
        <dbReference type="Proteomes" id="UP000051587"/>
    </source>
</evidence>
<proteinExistence type="predicted"/>
<gene>
    <name evidence="1" type="ORF">TG4357_02055</name>
</gene>
<reference evidence="1 2" key="1">
    <citation type="submission" date="2015-09" db="EMBL/GenBank/DDBJ databases">
        <authorList>
            <consortium name="Swine Surveillance"/>
        </authorList>
    </citation>
    <scope>NUCLEOTIDE SEQUENCE [LARGE SCALE GENOMIC DNA]</scope>
    <source>
        <strain evidence="1 2">CECT 4357</strain>
    </source>
</reference>
<evidence type="ECO:0008006" key="3">
    <source>
        <dbReference type="Google" id="ProtNLM"/>
    </source>
</evidence>
<accession>A0A0P1FXL3</accession>